<evidence type="ECO:0000313" key="2">
    <source>
        <dbReference type="EMBL" id="BAH44646.1"/>
    </source>
</evidence>
<keyword evidence="3" id="KW-1185">Reference proteome</keyword>
<dbReference type="Proteomes" id="UP000001877">
    <property type="component" value="Chromosome"/>
</dbReference>
<dbReference type="InterPro" id="IPR025100">
    <property type="entry name" value="DUF4025"/>
</dbReference>
<dbReference type="EMBL" id="AP008955">
    <property type="protein sequence ID" value="BAH44646.1"/>
    <property type="molecule type" value="Genomic_DNA"/>
</dbReference>
<dbReference type="Pfam" id="PF13217">
    <property type="entry name" value="DUF4025"/>
    <property type="match status" value="1"/>
</dbReference>
<proteinExistence type="predicted"/>
<dbReference type="STRING" id="358681.BBR47_36690"/>
<gene>
    <name evidence="2" type="ordered locus">BBR47_36690</name>
</gene>
<accession>C0ZFT7</accession>
<organism evidence="2 3">
    <name type="scientific">Brevibacillus brevis (strain 47 / JCM 6285 / NBRC 100599)</name>
    <dbReference type="NCBI Taxonomy" id="358681"/>
    <lineage>
        <taxon>Bacteria</taxon>
        <taxon>Bacillati</taxon>
        <taxon>Bacillota</taxon>
        <taxon>Bacilli</taxon>
        <taxon>Bacillales</taxon>
        <taxon>Paenibacillaceae</taxon>
        <taxon>Brevibacillus</taxon>
    </lineage>
</organism>
<feature type="region of interest" description="Disordered" evidence="1">
    <location>
        <begin position="20"/>
        <end position="52"/>
    </location>
</feature>
<protein>
    <recommendedName>
        <fullName evidence="4">DUF4025 domain-containing protein</fullName>
    </recommendedName>
</protein>
<evidence type="ECO:0000313" key="3">
    <source>
        <dbReference type="Proteomes" id="UP000001877"/>
    </source>
</evidence>
<evidence type="ECO:0008006" key="4">
    <source>
        <dbReference type="Google" id="ProtNLM"/>
    </source>
</evidence>
<dbReference type="AlphaFoldDB" id="C0ZFT7"/>
<reference evidence="2 3" key="1">
    <citation type="submission" date="2005-03" db="EMBL/GenBank/DDBJ databases">
        <title>Brevibacillus brevis strain 47, complete genome.</title>
        <authorList>
            <person name="Hosoyama A."/>
            <person name="Yamada R."/>
            <person name="Hongo Y."/>
            <person name="Terui Y."/>
            <person name="Ankai A."/>
            <person name="Masuyama W."/>
            <person name="Sekiguchi M."/>
            <person name="Takeda T."/>
            <person name="Asano K."/>
            <person name="Ohji S."/>
            <person name="Ichikawa N."/>
            <person name="Narita S."/>
            <person name="Aoki N."/>
            <person name="Miura H."/>
            <person name="Matsushita S."/>
            <person name="Sekigawa T."/>
            <person name="Yamagata H."/>
            <person name="Yoshikawa H."/>
            <person name="Udaka S."/>
            <person name="Tanikawa S."/>
            <person name="Fujita N."/>
        </authorList>
    </citation>
    <scope>NUCLEOTIDE SEQUENCE [LARGE SCALE GENOMIC DNA]</scope>
    <source>
        <strain evidence="3">47 / JCM 6285 / NBRC 100599</strain>
    </source>
</reference>
<evidence type="ECO:0000256" key="1">
    <source>
        <dbReference type="SAM" id="MobiDB-lite"/>
    </source>
</evidence>
<sequence>MSLDWARRLFLLNLEIPVQTKADRNQKEGGTKMAGYDKDQAQSRARELGAEDDGTAVYYQEADEHTAGLATTQEQVSDIYKMGTIEDREQTM</sequence>
<dbReference type="HOGENOM" id="CLU_2407505_0_0_9"/>
<feature type="compositionally biased region" description="Basic and acidic residues" evidence="1">
    <location>
        <begin position="21"/>
        <end position="49"/>
    </location>
</feature>
<dbReference type="KEGG" id="bbe:BBR47_36690"/>
<name>C0ZFT7_BREBN</name>